<dbReference type="PANTHER" id="PTHR21445:SF0">
    <property type="entry name" value="APURINIC-APYRIMIDINIC ENDONUCLEASE"/>
    <property type="match status" value="1"/>
</dbReference>
<feature type="binding site" evidence="7">
    <location>
        <position position="142"/>
    </location>
    <ligand>
        <name>Zn(2+)</name>
        <dbReference type="ChEBI" id="CHEBI:29105"/>
        <label>2</label>
    </ligand>
</feature>
<feature type="binding site" evidence="7">
    <location>
        <position position="258"/>
    </location>
    <ligand>
        <name>Zn(2+)</name>
        <dbReference type="ChEBI" id="CHEBI:29105"/>
        <label>2</label>
    </ligand>
</feature>
<keyword evidence="4 7" id="KW-0378">Hydrolase</keyword>
<dbReference type="GO" id="GO:0003906">
    <property type="term" value="F:DNA-(apurinic or apyrimidinic site) endonuclease activity"/>
    <property type="evidence" value="ECO:0007669"/>
    <property type="project" value="TreeGrafter"/>
</dbReference>
<feature type="binding site" evidence="7">
    <location>
        <position position="179"/>
    </location>
    <ligand>
        <name>Zn(2+)</name>
        <dbReference type="ChEBI" id="CHEBI:29105"/>
        <label>3</label>
    </ligand>
</feature>
<dbReference type="GO" id="GO:0003677">
    <property type="term" value="F:DNA binding"/>
    <property type="evidence" value="ECO:0007669"/>
    <property type="project" value="InterPro"/>
</dbReference>
<dbReference type="GO" id="GO:0008833">
    <property type="term" value="F:deoxyribonuclease IV (phage-T4-induced) activity"/>
    <property type="evidence" value="ECO:0007669"/>
    <property type="project" value="UniProtKB-UniRule"/>
</dbReference>
<comment type="similarity">
    <text evidence="1 7">Belongs to the AP endonuclease 2 family.</text>
</comment>
<feature type="binding site" evidence="7">
    <location>
        <position position="176"/>
    </location>
    <ligand>
        <name>Zn(2+)</name>
        <dbReference type="ChEBI" id="CHEBI:29105"/>
        <label>2</label>
    </ligand>
</feature>
<dbReference type="AlphaFoldDB" id="A0A372GJ33"/>
<feature type="binding site" evidence="7">
    <location>
        <position position="142"/>
    </location>
    <ligand>
        <name>Zn(2+)</name>
        <dbReference type="ChEBI" id="CHEBI:29105"/>
        <label>1</label>
    </ligand>
</feature>
<evidence type="ECO:0000259" key="8">
    <source>
        <dbReference type="Pfam" id="PF01261"/>
    </source>
</evidence>
<keyword evidence="3 7" id="KW-0227">DNA damage</keyword>
<feature type="binding site" evidence="7">
    <location>
        <position position="228"/>
    </location>
    <ligand>
        <name>Zn(2+)</name>
        <dbReference type="ChEBI" id="CHEBI:29105"/>
        <label>3</label>
    </ligand>
</feature>
<dbReference type="EC" id="3.1.21.2" evidence="7"/>
<organism evidence="9 10">
    <name type="scientific">Actinomadura spongiicola</name>
    <dbReference type="NCBI Taxonomy" id="2303421"/>
    <lineage>
        <taxon>Bacteria</taxon>
        <taxon>Bacillati</taxon>
        <taxon>Actinomycetota</taxon>
        <taxon>Actinomycetes</taxon>
        <taxon>Streptosporangiales</taxon>
        <taxon>Thermomonosporaceae</taxon>
        <taxon>Actinomadura</taxon>
    </lineage>
</organism>
<dbReference type="PROSITE" id="PS51432">
    <property type="entry name" value="AP_NUCLEASE_F2_4"/>
    <property type="match status" value="1"/>
</dbReference>
<keyword evidence="5 7" id="KW-0862">Zinc</keyword>
<dbReference type="Proteomes" id="UP000262882">
    <property type="component" value="Unassembled WGS sequence"/>
</dbReference>
<evidence type="ECO:0000256" key="4">
    <source>
        <dbReference type="ARBA" id="ARBA00022801"/>
    </source>
</evidence>
<comment type="catalytic activity">
    <reaction evidence="7">
        <text>Endonucleolytic cleavage to 5'-phosphooligonucleotide end-products.</text>
        <dbReference type="EC" id="3.1.21.2"/>
    </reaction>
</comment>
<dbReference type="SUPFAM" id="SSF51658">
    <property type="entry name" value="Xylose isomerase-like"/>
    <property type="match status" value="1"/>
</dbReference>
<dbReference type="OrthoDB" id="9805666at2"/>
<dbReference type="SMART" id="SM00518">
    <property type="entry name" value="AP2Ec"/>
    <property type="match status" value="1"/>
</dbReference>
<dbReference type="InterPro" id="IPR018246">
    <property type="entry name" value="AP_endonuc_F2_Zn_BS"/>
</dbReference>
<evidence type="ECO:0000256" key="6">
    <source>
        <dbReference type="ARBA" id="ARBA00023204"/>
    </source>
</evidence>
<protein>
    <recommendedName>
        <fullName evidence="7">Probable endonuclease 4</fullName>
        <ecNumber evidence="7">3.1.21.2</ecNumber>
    </recommendedName>
    <alternativeName>
        <fullName evidence="7">Endodeoxyribonuclease IV</fullName>
    </alternativeName>
    <alternativeName>
        <fullName evidence="7">Endonuclease IV</fullName>
    </alternativeName>
</protein>
<sequence>MNNPVGAHVPVAGGLATGGLKYAAEIGAEAVQVFVANPRGWALPEGRPAEDEKLRARTDIPVYVHTPYLVNVGSPTPDTLTKSIAAIRHSLARGHALGARGVVVHTGSSVSQTYDQAMAQVHEHVLPLLDEIPDDGPDLLLEPMAGQNNMLCAKVQELGPFFDRLEHHPKLGVCFDTCHAFAAGHDLAAPGGVKETLDALVATVGEGRLRLVHTNDSKDPCASGRDRHENIGAGRIGEQAFADLFRHPAAAGVPFLIETPGRAPEPHARDIATLKRLRDAV</sequence>
<dbReference type="EMBL" id="QVNQ01000003">
    <property type="protein sequence ID" value="RFS85396.1"/>
    <property type="molecule type" value="Genomic_DNA"/>
</dbReference>
<reference evidence="9 10" key="1">
    <citation type="submission" date="2018-08" db="EMBL/GenBank/DDBJ databases">
        <title>Actinomadura spongicola sp. nov., isolated from marine sponge Leucetta chagosensis.</title>
        <authorList>
            <person name="Li L."/>
            <person name="Lin H.W."/>
        </authorList>
    </citation>
    <scope>NUCLEOTIDE SEQUENCE [LARGE SCALE GENOMIC DNA]</scope>
    <source>
        <strain evidence="9 10">LHW52907</strain>
    </source>
</reference>
<dbReference type="Pfam" id="PF01261">
    <property type="entry name" value="AP_endonuc_2"/>
    <property type="match status" value="1"/>
</dbReference>
<evidence type="ECO:0000256" key="5">
    <source>
        <dbReference type="ARBA" id="ARBA00022833"/>
    </source>
</evidence>
<dbReference type="HAMAP" id="MF_00152">
    <property type="entry name" value="Nfo"/>
    <property type="match status" value="1"/>
</dbReference>
<keyword evidence="10" id="KW-1185">Reference proteome</keyword>
<evidence type="ECO:0000256" key="3">
    <source>
        <dbReference type="ARBA" id="ARBA00022763"/>
    </source>
</evidence>
<dbReference type="PANTHER" id="PTHR21445">
    <property type="entry name" value="ENDONUCLEASE IV ENDODEOXYRIBONUCLEASE IV"/>
    <property type="match status" value="1"/>
</dbReference>
<evidence type="ECO:0000256" key="1">
    <source>
        <dbReference type="ARBA" id="ARBA00005340"/>
    </source>
</evidence>
<dbReference type="PROSITE" id="PS00730">
    <property type="entry name" value="AP_NUCLEASE_F2_2"/>
    <property type="match status" value="1"/>
</dbReference>
<accession>A0A372GJ33</accession>
<gene>
    <name evidence="7" type="primary">nfo</name>
    <name evidence="9" type="ORF">D0T12_10175</name>
</gene>
<evidence type="ECO:0000256" key="7">
    <source>
        <dbReference type="HAMAP-Rule" id="MF_00152"/>
    </source>
</evidence>
<proteinExistence type="inferred from homology"/>
<dbReference type="Gene3D" id="3.20.20.150">
    <property type="entry name" value="Divalent-metal-dependent TIM barrel enzymes"/>
    <property type="match status" value="1"/>
</dbReference>
<name>A0A372GJ33_9ACTN</name>
<dbReference type="GO" id="GO:0006284">
    <property type="term" value="P:base-excision repair"/>
    <property type="evidence" value="ECO:0007669"/>
    <property type="project" value="TreeGrafter"/>
</dbReference>
<keyword evidence="7" id="KW-0255">Endonuclease</keyword>
<evidence type="ECO:0000313" key="9">
    <source>
        <dbReference type="EMBL" id="RFS85396.1"/>
    </source>
</evidence>
<dbReference type="PROSITE" id="PS00731">
    <property type="entry name" value="AP_NUCLEASE_F2_3"/>
    <property type="match status" value="1"/>
</dbReference>
<dbReference type="InterPro" id="IPR013022">
    <property type="entry name" value="Xyl_isomerase-like_TIM-brl"/>
</dbReference>
<feature type="binding site" evidence="7">
    <location>
        <position position="105"/>
    </location>
    <ligand>
        <name>Zn(2+)</name>
        <dbReference type="ChEBI" id="CHEBI:29105"/>
        <label>1</label>
    </ligand>
</feature>
<dbReference type="InterPro" id="IPR036237">
    <property type="entry name" value="Xyl_isomerase-like_sf"/>
</dbReference>
<dbReference type="RefSeq" id="WP_117399255.1">
    <property type="nucleotide sequence ID" value="NZ_QVNQ01000003.1"/>
</dbReference>
<feature type="domain" description="Xylose isomerase-like TIM barrel" evidence="8">
    <location>
        <begin position="20"/>
        <end position="275"/>
    </location>
</feature>
<dbReference type="NCBIfam" id="TIGR00587">
    <property type="entry name" value="nfo"/>
    <property type="match status" value="1"/>
</dbReference>
<comment type="function">
    <text evidence="7">Endonuclease IV plays a role in DNA repair. It cleaves phosphodiester bonds at apurinic or apyrimidinic (AP) sites, generating a 3'-hydroxyl group and a 5'-terminal sugar phosphate.</text>
</comment>
<keyword evidence="7" id="KW-0540">Nuclease</keyword>
<feature type="binding site" evidence="7">
    <location>
        <position position="213"/>
    </location>
    <ligand>
        <name>Zn(2+)</name>
        <dbReference type="ChEBI" id="CHEBI:29105"/>
        <label>2</label>
    </ligand>
</feature>
<keyword evidence="2 7" id="KW-0479">Metal-binding</keyword>
<feature type="binding site" evidence="7">
    <location>
        <position position="226"/>
    </location>
    <ligand>
        <name>Zn(2+)</name>
        <dbReference type="ChEBI" id="CHEBI:29105"/>
        <label>3</label>
    </ligand>
</feature>
<comment type="cofactor">
    <cofactor evidence="7">
        <name>Zn(2+)</name>
        <dbReference type="ChEBI" id="CHEBI:29105"/>
    </cofactor>
    <text evidence="7">Binds 3 Zn(2+) ions.</text>
</comment>
<dbReference type="InterPro" id="IPR001719">
    <property type="entry name" value="AP_endonuc_2"/>
</dbReference>
<feature type="binding site" evidence="7">
    <location>
        <position position="65"/>
    </location>
    <ligand>
        <name>Zn(2+)</name>
        <dbReference type="ChEBI" id="CHEBI:29105"/>
        <label>1</label>
    </ligand>
</feature>
<dbReference type="CDD" id="cd00019">
    <property type="entry name" value="AP2Ec"/>
    <property type="match status" value="1"/>
</dbReference>
<evidence type="ECO:0000313" key="10">
    <source>
        <dbReference type="Proteomes" id="UP000262882"/>
    </source>
</evidence>
<dbReference type="GO" id="GO:0008270">
    <property type="term" value="F:zinc ion binding"/>
    <property type="evidence" value="ECO:0007669"/>
    <property type="project" value="UniProtKB-UniRule"/>
</dbReference>
<evidence type="ECO:0000256" key="2">
    <source>
        <dbReference type="ARBA" id="ARBA00022723"/>
    </source>
</evidence>
<comment type="caution">
    <text evidence="9">The sequence shown here is derived from an EMBL/GenBank/DDBJ whole genome shotgun (WGS) entry which is preliminary data.</text>
</comment>
<dbReference type="GO" id="GO:0008081">
    <property type="term" value="F:phosphoric diester hydrolase activity"/>
    <property type="evidence" value="ECO:0007669"/>
    <property type="project" value="TreeGrafter"/>
</dbReference>
<keyword evidence="6 7" id="KW-0234">DNA repair</keyword>